<dbReference type="SMART" id="SM00014">
    <property type="entry name" value="acidPPc"/>
    <property type="match status" value="1"/>
</dbReference>
<keyword evidence="3 7" id="KW-0812">Transmembrane</keyword>
<dbReference type="PANTHER" id="PTHR14969:SF62">
    <property type="entry name" value="DECAPRENYLPHOSPHORYL-5-PHOSPHORIBOSE PHOSPHATASE RV3807C-RELATED"/>
    <property type="match status" value="1"/>
</dbReference>
<organism evidence="9 10">
    <name type="scientific">Danxiaibacter flavus</name>
    <dbReference type="NCBI Taxonomy" id="3049108"/>
    <lineage>
        <taxon>Bacteria</taxon>
        <taxon>Pseudomonadati</taxon>
        <taxon>Bacteroidota</taxon>
        <taxon>Chitinophagia</taxon>
        <taxon>Chitinophagales</taxon>
        <taxon>Chitinophagaceae</taxon>
        <taxon>Danxiaibacter</taxon>
    </lineage>
</organism>
<dbReference type="EMBL" id="JAULBC010000004">
    <property type="protein sequence ID" value="MEX6688555.1"/>
    <property type="molecule type" value="Genomic_DNA"/>
</dbReference>
<name>A0ABV3ZGA1_9BACT</name>
<reference evidence="9 10" key="1">
    <citation type="submission" date="2023-07" db="EMBL/GenBank/DDBJ databases">
        <authorList>
            <person name="Lian W.-H."/>
        </authorList>
    </citation>
    <scope>NUCLEOTIDE SEQUENCE [LARGE SCALE GENOMIC DNA]</scope>
    <source>
        <strain evidence="9 10">SYSU DXS3180</strain>
    </source>
</reference>
<evidence type="ECO:0000256" key="3">
    <source>
        <dbReference type="ARBA" id="ARBA00022692"/>
    </source>
</evidence>
<evidence type="ECO:0000256" key="2">
    <source>
        <dbReference type="ARBA" id="ARBA00022475"/>
    </source>
</evidence>
<comment type="subcellular location">
    <subcellularLocation>
        <location evidence="1">Cell membrane</location>
        <topology evidence="1">Multi-pass membrane protein</topology>
    </subcellularLocation>
</comment>
<evidence type="ECO:0000313" key="10">
    <source>
        <dbReference type="Proteomes" id="UP001560573"/>
    </source>
</evidence>
<evidence type="ECO:0000256" key="7">
    <source>
        <dbReference type="SAM" id="Phobius"/>
    </source>
</evidence>
<proteinExistence type="predicted"/>
<evidence type="ECO:0000256" key="1">
    <source>
        <dbReference type="ARBA" id="ARBA00004651"/>
    </source>
</evidence>
<feature type="transmembrane region" description="Helical" evidence="7">
    <location>
        <begin position="184"/>
        <end position="204"/>
    </location>
</feature>
<keyword evidence="2" id="KW-1003">Cell membrane</keyword>
<dbReference type="Pfam" id="PF01569">
    <property type="entry name" value="PAP2"/>
    <property type="match status" value="1"/>
</dbReference>
<dbReference type="InterPro" id="IPR036938">
    <property type="entry name" value="PAP2/HPO_sf"/>
</dbReference>
<evidence type="ECO:0000259" key="8">
    <source>
        <dbReference type="SMART" id="SM00014"/>
    </source>
</evidence>
<keyword evidence="6 7" id="KW-0472">Membrane</keyword>
<dbReference type="InterPro" id="IPR000326">
    <property type="entry name" value="PAP2/HPO"/>
</dbReference>
<feature type="transmembrane region" description="Helical" evidence="7">
    <location>
        <begin position="80"/>
        <end position="101"/>
    </location>
</feature>
<gene>
    <name evidence="9" type="ORF">QTN47_13665</name>
</gene>
<feature type="transmembrane region" description="Helical" evidence="7">
    <location>
        <begin position="154"/>
        <end position="172"/>
    </location>
</feature>
<evidence type="ECO:0000313" key="9">
    <source>
        <dbReference type="EMBL" id="MEX6688555.1"/>
    </source>
</evidence>
<dbReference type="RefSeq" id="WP_369329964.1">
    <property type="nucleotide sequence ID" value="NZ_JAULBC010000004.1"/>
</dbReference>
<dbReference type="PANTHER" id="PTHR14969">
    <property type="entry name" value="SPHINGOSINE-1-PHOSPHATE PHOSPHOHYDROLASE"/>
    <property type="match status" value="1"/>
</dbReference>
<evidence type="ECO:0000256" key="5">
    <source>
        <dbReference type="ARBA" id="ARBA00022989"/>
    </source>
</evidence>
<evidence type="ECO:0000256" key="4">
    <source>
        <dbReference type="ARBA" id="ARBA00022801"/>
    </source>
</evidence>
<dbReference type="SUPFAM" id="SSF48317">
    <property type="entry name" value="Acid phosphatase/Vanadium-dependent haloperoxidase"/>
    <property type="match status" value="1"/>
</dbReference>
<keyword evidence="4" id="KW-0378">Hydrolase</keyword>
<keyword evidence="5 7" id="KW-1133">Transmembrane helix</keyword>
<evidence type="ECO:0000256" key="6">
    <source>
        <dbReference type="ARBA" id="ARBA00023136"/>
    </source>
</evidence>
<sequence>MQNLNHKNFTIASIITFLLGITLLSLSFIVGKIDLFLLLNTDLGIAADWFFRIFTNAGDGAIWVAILIIVVWGMKRKDTLPLLISSFVLSTVFTQICKYVIVPDEPRPFKAIADHSLIHTVEGVDVHLISSFPSGHTATAFTCYILFALLIPRNWWLVVGLIYGLAVGYSRVYLAQHFPLDVSAGMLVAVLSVALSIPIQNAFAKRRVSRKAQ</sequence>
<dbReference type="Proteomes" id="UP001560573">
    <property type="component" value="Unassembled WGS sequence"/>
</dbReference>
<dbReference type="Gene3D" id="1.20.144.10">
    <property type="entry name" value="Phosphatidic acid phosphatase type 2/haloperoxidase"/>
    <property type="match status" value="1"/>
</dbReference>
<protein>
    <submittedName>
        <fullName evidence="9">Phosphatase PAP2 family protein</fullName>
    </submittedName>
</protein>
<accession>A0ABV3ZGA1</accession>
<feature type="transmembrane region" description="Helical" evidence="7">
    <location>
        <begin position="126"/>
        <end position="147"/>
    </location>
</feature>
<comment type="caution">
    <text evidence="9">The sequence shown here is derived from an EMBL/GenBank/DDBJ whole genome shotgun (WGS) entry which is preliminary data.</text>
</comment>
<keyword evidence="10" id="KW-1185">Reference proteome</keyword>
<feature type="transmembrane region" description="Helical" evidence="7">
    <location>
        <begin position="9"/>
        <end position="29"/>
    </location>
</feature>
<feature type="domain" description="Phosphatidic acid phosphatase type 2/haloperoxidase" evidence="8">
    <location>
        <begin position="80"/>
        <end position="197"/>
    </location>
</feature>
<feature type="transmembrane region" description="Helical" evidence="7">
    <location>
        <begin position="49"/>
        <end position="73"/>
    </location>
</feature>